<dbReference type="HOGENOM" id="CLU_3215269_0_0_7"/>
<accession>C0QA92</accession>
<proteinExistence type="predicted"/>
<evidence type="ECO:0000313" key="2">
    <source>
        <dbReference type="Proteomes" id="UP000000442"/>
    </source>
</evidence>
<dbReference type="KEGG" id="dat:HRM2_15680"/>
<organism evidence="1 2">
    <name type="scientific">Desulforapulum autotrophicum (strain ATCC 43914 / DSM 3382 / VKM B-1955 / HRM2)</name>
    <name type="common">Desulfobacterium autotrophicum</name>
    <dbReference type="NCBI Taxonomy" id="177437"/>
    <lineage>
        <taxon>Bacteria</taxon>
        <taxon>Pseudomonadati</taxon>
        <taxon>Thermodesulfobacteriota</taxon>
        <taxon>Desulfobacteria</taxon>
        <taxon>Desulfobacterales</taxon>
        <taxon>Desulfobacteraceae</taxon>
        <taxon>Desulforapulum</taxon>
    </lineage>
</organism>
<reference evidence="1 2" key="1">
    <citation type="journal article" date="2009" name="Environ. Microbiol.">
        <title>Genome sequence of Desulfobacterium autotrophicum HRM2, a marine sulfate reducer oxidizing organic carbon completely to carbon dioxide.</title>
        <authorList>
            <person name="Strittmatter A.W."/>
            <person name="Liesegang H."/>
            <person name="Rabus R."/>
            <person name="Decker I."/>
            <person name="Amann J."/>
            <person name="Andres S."/>
            <person name="Henne A."/>
            <person name="Fricke W.F."/>
            <person name="Martinez-Arias R."/>
            <person name="Bartels D."/>
            <person name="Goesmann A."/>
            <person name="Krause L."/>
            <person name="Puehler A."/>
            <person name="Klenk H.P."/>
            <person name="Richter M."/>
            <person name="Schuler M."/>
            <person name="Gloeckner F.O."/>
            <person name="Meyerdierks A."/>
            <person name="Gottschalk G."/>
            <person name="Amann R."/>
        </authorList>
    </citation>
    <scope>NUCLEOTIDE SEQUENCE [LARGE SCALE GENOMIC DNA]</scope>
    <source>
        <strain evidence="2">ATCC 43914 / DSM 3382 / HRM2</strain>
    </source>
</reference>
<keyword evidence="2" id="KW-1185">Reference proteome</keyword>
<dbReference type="STRING" id="177437.HRM2_15680"/>
<dbReference type="EMBL" id="CP001087">
    <property type="protein sequence ID" value="ACN14677.1"/>
    <property type="molecule type" value="Genomic_DNA"/>
</dbReference>
<evidence type="ECO:0000313" key="1">
    <source>
        <dbReference type="EMBL" id="ACN14677.1"/>
    </source>
</evidence>
<dbReference type="Proteomes" id="UP000000442">
    <property type="component" value="Chromosome"/>
</dbReference>
<gene>
    <name evidence="1" type="ordered locus">HRM2_15680</name>
</gene>
<dbReference type="AlphaFoldDB" id="C0QA92"/>
<name>C0QA92_DESAH</name>
<sequence>MGYEPLYDLNNKRVQYFKKRDAFWCLPLGRPGPDKGSDPAGNPV</sequence>
<protein>
    <submittedName>
        <fullName evidence="1">Uncharacterized protein</fullName>
    </submittedName>
</protein>